<evidence type="ECO:0000256" key="2">
    <source>
        <dbReference type="ARBA" id="ARBA00006275"/>
    </source>
</evidence>
<reference evidence="8 9" key="1">
    <citation type="submission" date="2019-09" db="EMBL/GenBank/DDBJ databases">
        <title>Chitinophaga ginsengihumi sp. nov., isolated from soil of ginseng rhizosphere.</title>
        <authorList>
            <person name="Lee J."/>
        </authorList>
    </citation>
    <scope>NUCLEOTIDE SEQUENCE [LARGE SCALE GENOMIC DNA]</scope>
    <source>
        <strain evidence="8 9">BN140078</strain>
    </source>
</reference>
<reference evidence="8 9" key="2">
    <citation type="submission" date="2019-09" db="EMBL/GenBank/DDBJ databases">
        <authorList>
            <person name="Jin C."/>
        </authorList>
    </citation>
    <scope>NUCLEOTIDE SEQUENCE [LARGE SCALE GENOMIC DNA]</scope>
    <source>
        <strain evidence="8 9">BN140078</strain>
    </source>
</reference>
<dbReference type="Pfam" id="PF14322">
    <property type="entry name" value="SusD-like_3"/>
    <property type="match status" value="1"/>
</dbReference>
<dbReference type="AlphaFoldDB" id="A0A5B2VUN0"/>
<dbReference type="InterPro" id="IPR033985">
    <property type="entry name" value="SusD-like_N"/>
</dbReference>
<dbReference type="RefSeq" id="WP_149839285.1">
    <property type="nucleotide sequence ID" value="NZ_VUOC01000003.1"/>
</dbReference>
<dbReference type="PROSITE" id="PS51257">
    <property type="entry name" value="PROKAR_LIPOPROTEIN"/>
    <property type="match status" value="1"/>
</dbReference>
<evidence type="ECO:0000256" key="5">
    <source>
        <dbReference type="ARBA" id="ARBA00023237"/>
    </source>
</evidence>
<evidence type="ECO:0000256" key="3">
    <source>
        <dbReference type="ARBA" id="ARBA00022729"/>
    </source>
</evidence>
<sequence length="527" mass="59227">MKKLSTLFIIATACISFTACKKDFLDQQPQASVSRDDYWKTQADAVNAVNNCYRQLGDVDNRMFISGATDDSYAWSNWPSEVLYVGNGSATPDNNVFGNFWRNLYRMIASCNDVLDNVDRVPNLADSLRTRLRGEARFVRAYAYQQLIGMYGDVPLITHIQSIDEFKVSRTPRAEVATFIAAEMDTVSNMLPASYGSSDFGRATKGAALALKARTMLYEGKWQEAATAAKAVIDANYFIIDPNYRSLFDGTNKQSKELIFVAQYVKNTLPNATATWMGGPSIGGWSELTPTQALVDAFEATDGKPITQSTVYDPSQPFKNRDPRLGYVVILPGDVVNNIPIKYTDTTSIDCISKNNASFTGYYYKKYIPSDIAGDWDRNSSNDIVLIRFAEVLLTYAEAKIELNQIDQSVYDAINRVRQRPGVMMPQVTAATAPTQTALRDAVRRERRAEFAVEDNRLFDIRRWKIAETVMNGPVYGILNNFFKSRNDYGKHILVETRVFKPGRDYLWAIPQSERSINPNIGQNSGW</sequence>
<proteinExistence type="inferred from homology"/>
<evidence type="ECO:0000313" key="8">
    <source>
        <dbReference type="EMBL" id="KAA2241779.1"/>
    </source>
</evidence>
<accession>A0A5B2VUN0</accession>
<keyword evidence="4" id="KW-0472">Membrane</keyword>
<dbReference type="CDD" id="cd08977">
    <property type="entry name" value="SusD"/>
    <property type="match status" value="1"/>
</dbReference>
<evidence type="ECO:0000256" key="1">
    <source>
        <dbReference type="ARBA" id="ARBA00004442"/>
    </source>
</evidence>
<dbReference type="GO" id="GO:0009279">
    <property type="term" value="C:cell outer membrane"/>
    <property type="evidence" value="ECO:0007669"/>
    <property type="project" value="UniProtKB-SubCell"/>
</dbReference>
<comment type="caution">
    <text evidence="8">The sequence shown here is derived from an EMBL/GenBank/DDBJ whole genome shotgun (WGS) entry which is preliminary data.</text>
</comment>
<dbReference type="Gene3D" id="1.25.40.390">
    <property type="match status" value="1"/>
</dbReference>
<evidence type="ECO:0000259" key="6">
    <source>
        <dbReference type="Pfam" id="PF07980"/>
    </source>
</evidence>
<name>A0A5B2VUN0_9BACT</name>
<dbReference type="Proteomes" id="UP000324611">
    <property type="component" value="Unassembled WGS sequence"/>
</dbReference>
<dbReference type="InterPro" id="IPR011990">
    <property type="entry name" value="TPR-like_helical_dom_sf"/>
</dbReference>
<comment type="similarity">
    <text evidence="2">Belongs to the SusD family.</text>
</comment>
<dbReference type="Pfam" id="PF07980">
    <property type="entry name" value="SusD_RagB"/>
    <property type="match status" value="1"/>
</dbReference>
<organism evidence="8 9">
    <name type="scientific">Chitinophaga agrisoli</name>
    <dbReference type="NCBI Taxonomy" id="2607653"/>
    <lineage>
        <taxon>Bacteria</taxon>
        <taxon>Pseudomonadati</taxon>
        <taxon>Bacteroidota</taxon>
        <taxon>Chitinophagia</taxon>
        <taxon>Chitinophagales</taxon>
        <taxon>Chitinophagaceae</taxon>
        <taxon>Chitinophaga</taxon>
    </lineage>
</organism>
<gene>
    <name evidence="8" type="ORF">F0L74_18100</name>
</gene>
<protein>
    <submittedName>
        <fullName evidence="8">RagB/SusD family nutrient uptake outer membrane protein</fullName>
    </submittedName>
</protein>
<evidence type="ECO:0000259" key="7">
    <source>
        <dbReference type="Pfam" id="PF14322"/>
    </source>
</evidence>
<keyword evidence="5" id="KW-0998">Cell outer membrane</keyword>
<comment type="subcellular location">
    <subcellularLocation>
        <location evidence="1">Cell outer membrane</location>
    </subcellularLocation>
</comment>
<dbReference type="SUPFAM" id="SSF48452">
    <property type="entry name" value="TPR-like"/>
    <property type="match status" value="1"/>
</dbReference>
<evidence type="ECO:0000313" key="9">
    <source>
        <dbReference type="Proteomes" id="UP000324611"/>
    </source>
</evidence>
<dbReference type="EMBL" id="VUOC01000003">
    <property type="protein sequence ID" value="KAA2241779.1"/>
    <property type="molecule type" value="Genomic_DNA"/>
</dbReference>
<dbReference type="InterPro" id="IPR012944">
    <property type="entry name" value="SusD_RagB_dom"/>
</dbReference>
<feature type="domain" description="SusD-like N-terminal" evidence="7">
    <location>
        <begin position="23"/>
        <end position="217"/>
    </location>
</feature>
<keyword evidence="9" id="KW-1185">Reference proteome</keyword>
<feature type="domain" description="RagB/SusD" evidence="6">
    <location>
        <begin position="263"/>
        <end position="527"/>
    </location>
</feature>
<keyword evidence="3" id="KW-0732">Signal</keyword>
<evidence type="ECO:0000256" key="4">
    <source>
        <dbReference type="ARBA" id="ARBA00023136"/>
    </source>
</evidence>